<dbReference type="GO" id="GO:0005829">
    <property type="term" value="C:cytosol"/>
    <property type="evidence" value="ECO:0007669"/>
    <property type="project" value="TreeGrafter"/>
</dbReference>
<reference evidence="18 19" key="1">
    <citation type="submission" date="2018-11" db="EMBL/GenBank/DDBJ databases">
        <title>Clostridium sp. nov., a member of the family Erysipelotrichaceae isolated from pig faeces.</title>
        <authorList>
            <person name="Chang Y.-H."/>
        </authorList>
    </citation>
    <scope>NUCLEOTIDE SEQUENCE [LARGE SCALE GENOMIC DNA]</scope>
    <source>
        <strain evidence="18 19">YH-panp20</strain>
    </source>
</reference>
<evidence type="ECO:0000256" key="15">
    <source>
        <dbReference type="ARBA" id="ARBA00049402"/>
    </source>
</evidence>
<evidence type="ECO:0000256" key="9">
    <source>
        <dbReference type="ARBA" id="ARBA00022679"/>
    </source>
</evidence>
<keyword evidence="9 16" id="KW-0808">Transferase</keyword>
<dbReference type="CDD" id="cd06223">
    <property type="entry name" value="PRTases_typeI"/>
    <property type="match status" value="1"/>
</dbReference>
<dbReference type="PANTHER" id="PTHR43340:SF1">
    <property type="entry name" value="HYPOXANTHINE PHOSPHORIBOSYLTRANSFERASE"/>
    <property type="match status" value="1"/>
</dbReference>
<dbReference type="GO" id="GO:0000166">
    <property type="term" value="F:nucleotide binding"/>
    <property type="evidence" value="ECO:0007669"/>
    <property type="project" value="UniProtKB-KW"/>
</dbReference>
<dbReference type="AlphaFoldDB" id="A0A3N0I2E7"/>
<comment type="cofactor">
    <cofactor evidence="1 16">
        <name>Mg(2+)</name>
        <dbReference type="ChEBI" id="CHEBI:18420"/>
    </cofactor>
</comment>
<evidence type="ECO:0000256" key="12">
    <source>
        <dbReference type="ARBA" id="ARBA00022741"/>
    </source>
</evidence>
<dbReference type="Gene3D" id="3.40.50.2020">
    <property type="match status" value="1"/>
</dbReference>
<evidence type="ECO:0000256" key="10">
    <source>
        <dbReference type="ARBA" id="ARBA00022723"/>
    </source>
</evidence>
<dbReference type="UniPathway" id="UPA00591">
    <property type="reaction ID" value="UER00648"/>
</dbReference>
<comment type="pathway">
    <text evidence="4 16">Purine metabolism; IMP biosynthesis via salvage pathway; IMP from hypoxanthine: step 1/1.</text>
</comment>
<dbReference type="PANTHER" id="PTHR43340">
    <property type="entry name" value="HYPOXANTHINE-GUANINE PHOSPHORIBOSYLTRANSFERASE"/>
    <property type="match status" value="1"/>
</dbReference>
<dbReference type="EC" id="2.4.2.8" evidence="16"/>
<accession>A0A3N0I2E7</accession>
<keyword evidence="19" id="KW-1185">Reference proteome</keyword>
<organism evidence="18 19">
    <name type="scientific">Absicoccus porci</name>
    <dbReference type="NCBI Taxonomy" id="2486576"/>
    <lineage>
        <taxon>Bacteria</taxon>
        <taxon>Bacillati</taxon>
        <taxon>Bacillota</taxon>
        <taxon>Erysipelotrichia</taxon>
        <taxon>Erysipelotrichales</taxon>
        <taxon>Erysipelotrichaceae</taxon>
        <taxon>Absicoccus</taxon>
    </lineage>
</organism>
<sequence>MQDDVAKVLVSEEEIEKKCKELAQQIEADYQKKGQVPIIVGLLKGSVPFMAELIKYFTFDCEIDFMKVSSYEGTRSIGDVRIDMDMTLSTKGRPILLVEDIIDTGRTLVSVKKMFKNKGATDVKVVSLLDKPSRRTFDINADYVGFSVPDEFVVGYGLDYNQKYRNLPYIGVLKPEIYED</sequence>
<dbReference type="InterPro" id="IPR050408">
    <property type="entry name" value="HGPRT"/>
</dbReference>
<keyword evidence="10 16" id="KW-0479">Metal-binding</keyword>
<evidence type="ECO:0000256" key="13">
    <source>
        <dbReference type="ARBA" id="ARBA00022842"/>
    </source>
</evidence>
<dbReference type="RefSeq" id="WP_128520645.1">
    <property type="nucleotide sequence ID" value="NZ_CAUWBR010000003.1"/>
</dbReference>
<evidence type="ECO:0000313" key="18">
    <source>
        <dbReference type="EMBL" id="RNM30736.1"/>
    </source>
</evidence>
<evidence type="ECO:0000256" key="8">
    <source>
        <dbReference type="ARBA" id="ARBA00022676"/>
    </source>
</evidence>
<dbReference type="GO" id="GO:0032264">
    <property type="term" value="P:IMP salvage"/>
    <property type="evidence" value="ECO:0007669"/>
    <property type="project" value="UniProtKB-UniPathway"/>
</dbReference>
<evidence type="ECO:0000256" key="2">
    <source>
        <dbReference type="ARBA" id="ARBA00002049"/>
    </source>
</evidence>
<evidence type="ECO:0000256" key="1">
    <source>
        <dbReference type="ARBA" id="ARBA00001946"/>
    </source>
</evidence>
<evidence type="ECO:0000259" key="17">
    <source>
        <dbReference type="Pfam" id="PF00156"/>
    </source>
</evidence>
<dbReference type="GO" id="GO:0032263">
    <property type="term" value="P:GMP salvage"/>
    <property type="evidence" value="ECO:0007669"/>
    <property type="project" value="TreeGrafter"/>
</dbReference>
<dbReference type="Pfam" id="PF00156">
    <property type="entry name" value="Pribosyltran"/>
    <property type="match status" value="1"/>
</dbReference>
<dbReference type="SUPFAM" id="SSF53271">
    <property type="entry name" value="PRTase-like"/>
    <property type="match status" value="1"/>
</dbReference>
<protein>
    <recommendedName>
        <fullName evidence="16">Hypoxanthine phosphoribosyltransferase</fullName>
        <ecNumber evidence="16">2.4.2.8</ecNumber>
    </recommendedName>
</protein>
<comment type="function">
    <text evidence="2">Purine salvage pathway enzyme that catalyzes the transfer of the ribosyl-5-phosphate group from 5-phospho-alpha-D-ribose 1-diphosphate (PRPP) to the N9 position of the 6-oxopurines hypoxanthine and guanine to form the corresponding ribonucleotides IMP (inosine 5'-monophosphate) and GMP (guanosine 5'-monophosphate), with the release of PPi.</text>
</comment>
<comment type="catalytic activity">
    <reaction evidence="15">
        <text>IMP + diphosphate = hypoxanthine + 5-phospho-alpha-D-ribose 1-diphosphate</text>
        <dbReference type="Rhea" id="RHEA:17973"/>
        <dbReference type="ChEBI" id="CHEBI:17368"/>
        <dbReference type="ChEBI" id="CHEBI:33019"/>
        <dbReference type="ChEBI" id="CHEBI:58017"/>
        <dbReference type="ChEBI" id="CHEBI:58053"/>
        <dbReference type="EC" id="2.4.2.8"/>
    </reaction>
    <physiologicalReaction direction="right-to-left" evidence="15">
        <dbReference type="Rhea" id="RHEA:17975"/>
    </physiologicalReaction>
</comment>
<keyword evidence="12 16" id="KW-0547">Nucleotide-binding</keyword>
<gene>
    <name evidence="18" type="primary">hpt</name>
    <name evidence="18" type="ORF">EDX97_06900</name>
</gene>
<comment type="catalytic activity">
    <reaction evidence="14">
        <text>GMP + diphosphate = guanine + 5-phospho-alpha-D-ribose 1-diphosphate</text>
        <dbReference type="Rhea" id="RHEA:25424"/>
        <dbReference type="ChEBI" id="CHEBI:16235"/>
        <dbReference type="ChEBI" id="CHEBI:33019"/>
        <dbReference type="ChEBI" id="CHEBI:58017"/>
        <dbReference type="ChEBI" id="CHEBI:58115"/>
        <dbReference type="EC" id="2.4.2.8"/>
    </reaction>
    <physiologicalReaction direction="right-to-left" evidence="14">
        <dbReference type="Rhea" id="RHEA:25426"/>
    </physiologicalReaction>
</comment>
<name>A0A3N0I2E7_9FIRM</name>
<comment type="caution">
    <text evidence="18">The sequence shown here is derived from an EMBL/GenBank/DDBJ whole genome shotgun (WGS) entry which is preliminary data.</text>
</comment>
<dbReference type="GO" id="GO:0000287">
    <property type="term" value="F:magnesium ion binding"/>
    <property type="evidence" value="ECO:0007669"/>
    <property type="project" value="TreeGrafter"/>
</dbReference>
<dbReference type="GO" id="GO:0006178">
    <property type="term" value="P:guanine salvage"/>
    <property type="evidence" value="ECO:0007669"/>
    <property type="project" value="TreeGrafter"/>
</dbReference>
<evidence type="ECO:0000256" key="6">
    <source>
        <dbReference type="ARBA" id="ARBA00008391"/>
    </source>
</evidence>
<dbReference type="InterPro" id="IPR000836">
    <property type="entry name" value="PRTase_dom"/>
</dbReference>
<evidence type="ECO:0000256" key="16">
    <source>
        <dbReference type="RuleBase" id="RU364099"/>
    </source>
</evidence>
<proteinExistence type="inferred from homology"/>
<evidence type="ECO:0000313" key="19">
    <source>
        <dbReference type="Proteomes" id="UP000276568"/>
    </source>
</evidence>
<dbReference type="EMBL" id="RJQC01000002">
    <property type="protein sequence ID" value="RNM30736.1"/>
    <property type="molecule type" value="Genomic_DNA"/>
</dbReference>
<feature type="domain" description="Phosphoribosyltransferase" evidence="17">
    <location>
        <begin position="13"/>
        <end position="160"/>
    </location>
</feature>
<dbReference type="GO" id="GO:0052657">
    <property type="term" value="F:guanine phosphoribosyltransferase activity"/>
    <property type="evidence" value="ECO:0007669"/>
    <property type="project" value="UniProtKB-ARBA"/>
</dbReference>
<keyword evidence="7 16" id="KW-0963">Cytoplasm</keyword>
<dbReference type="GO" id="GO:0046100">
    <property type="term" value="P:hypoxanthine metabolic process"/>
    <property type="evidence" value="ECO:0007669"/>
    <property type="project" value="TreeGrafter"/>
</dbReference>
<comment type="subcellular location">
    <subcellularLocation>
        <location evidence="3 16">Cytoplasm</location>
    </subcellularLocation>
</comment>
<evidence type="ECO:0000256" key="5">
    <source>
        <dbReference type="ARBA" id="ARBA00004676"/>
    </source>
</evidence>
<keyword evidence="13 16" id="KW-0460">Magnesium</keyword>
<evidence type="ECO:0000256" key="14">
    <source>
        <dbReference type="ARBA" id="ARBA00048811"/>
    </source>
</evidence>
<comment type="pathway">
    <text evidence="5">Purine metabolism; GMP biosynthesis via salvage pathway; GMP from guanine: step 1/1.</text>
</comment>
<evidence type="ECO:0000256" key="3">
    <source>
        <dbReference type="ARBA" id="ARBA00004496"/>
    </source>
</evidence>
<dbReference type="InterPro" id="IPR029057">
    <property type="entry name" value="PRTase-like"/>
</dbReference>
<keyword evidence="11 16" id="KW-0660">Purine salvage</keyword>
<evidence type="ECO:0000256" key="7">
    <source>
        <dbReference type="ARBA" id="ARBA00022490"/>
    </source>
</evidence>
<dbReference type="GO" id="GO:0006166">
    <property type="term" value="P:purine ribonucleoside salvage"/>
    <property type="evidence" value="ECO:0007669"/>
    <property type="project" value="UniProtKB-KW"/>
</dbReference>
<comment type="similarity">
    <text evidence="6 16">Belongs to the purine/pyrimidine phosphoribosyltransferase family.</text>
</comment>
<dbReference type="FunFam" id="3.40.50.2020:FF:000006">
    <property type="entry name" value="Hypoxanthine phosphoribosyltransferase"/>
    <property type="match status" value="1"/>
</dbReference>
<dbReference type="InterPro" id="IPR005904">
    <property type="entry name" value="Hxn_phspho_trans"/>
</dbReference>
<dbReference type="GO" id="GO:0004422">
    <property type="term" value="F:hypoxanthine phosphoribosyltransferase activity"/>
    <property type="evidence" value="ECO:0007669"/>
    <property type="project" value="InterPro"/>
</dbReference>
<evidence type="ECO:0000256" key="11">
    <source>
        <dbReference type="ARBA" id="ARBA00022726"/>
    </source>
</evidence>
<dbReference type="OrthoDB" id="9802824at2"/>
<keyword evidence="8 16" id="KW-0328">Glycosyltransferase</keyword>
<evidence type="ECO:0000256" key="4">
    <source>
        <dbReference type="ARBA" id="ARBA00004669"/>
    </source>
</evidence>
<dbReference type="NCBIfam" id="TIGR01203">
    <property type="entry name" value="HGPRTase"/>
    <property type="match status" value="1"/>
</dbReference>
<dbReference type="Proteomes" id="UP000276568">
    <property type="component" value="Unassembled WGS sequence"/>
</dbReference>